<dbReference type="Gene3D" id="2.40.50.140">
    <property type="entry name" value="Nucleic acid-binding proteins"/>
    <property type="match status" value="1"/>
</dbReference>
<proteinExistence type="predicted"/>
<dbReference type="AlphaFoldDB" id="A0AAV7Z2E7"/>
<evidence type="ECO:0000313" key="4">
    <source>
        <dbReference type="EMBL" id="KAJ3436291.1"/>
    </source>
</evidence>
<dbReference type="PANTHER" id="PTHR13989:SF16">
    <property type="entry name" value="REPLICATION PROTEIN A2"/>
    <property type="match status" value="1"/>
</dbReference>
<keyword evidence="2" id="KW-0238">DNA-binding</keyword>
<dbReference type="GO" id="GO:0005634">
    <property type="term" value="C:nucleus"/>
    <property type="evidence" value="ECO:0007669"/>
    <property type="project" value="UniProtKB-SubCell"/>
</dbReference>
<dbReference type="EMBL" id="JANTQA010000036">
    <property type="protein sequence ID" value="KAJ3436291.1"/>
    <property type="molecule type" value="Genomic_DNA"/>
</dbReference>
<dbReference type="SUPFAM" id="SSF50249">
    <property type="entry name" value="Nucleic acid-binding proteins"/>
    <property type="match status" value="1"/>
</dbReference>
<reference evidence="4" key="1">
    <citation type="submission" date="2022-08" db="EMBL/GenBank/DDBJ databases">
        <title>Novel sulphate-reducing endosymbionts in the free-living metamonad Anaeramoeba.</title>
        <authorList>
            <person name="Jerlstrom-Hultqvist J."/>
            <person name="Cepicka I."/>
            <person name="Gallot-Lavallee L."/>
            <person name="Salas-Leiva D."/>
            <person name="Curtis B.A."/>
            <person name="Zahonova K."/>
            <person name="Pipaliya S."/>
            <person name="Dacks J."/>
            <person name="Roger A.J."/>
        </authorList>
    </citation>
    <scope>NUCLEOTIDE SEQUENCE</scope>
    <source>
        <strain evidence="4">Busselton2</strain>
    </source>
</reference>
<organism evidence="4 5">
    <name type="scientific">Anaeramoeba flamelloides</name>
    <dbReference type="NCBI Taxonomy" id="1746091"/>
    <lineage>
        <taxon>Eukaryota</taxon>
        <taxon>Metamonada</taxon>
        <taxon>Anaeramoebidae</taxon>
        <taxon>Anaeramoeba</taxon>
    </lineage>
</organism>
<comment type="caution">
    <text evidence="4">The sequence shown here is derived from an EMBL/GenBank/DDBJ whole genome shotgun (WGS) entry which is preliminary data.</text>
</comment>
<comment type="subcellular location">
    <subcellularLocation>
        <location evidence="1">Nucleus</location>
    </subcellularLocation>
</comment>
<keyword evidence="3" id="KW-0539">Nucleus</keyword>
<evidence type="ECO:0000256" key="2">
    <source>
        <dbReference type="ARBA" id="ARBA00023125"/>
    </source>
</evidence>
<name>A0AAV7Z2E7_9EUKA</name>
<dbReference type="PANTHER" id="PTHR13989">
    <property type="entry name" value="REPLICATION PROTEIN A-RELATED"/>
    <property type="match status" value="1"/>
</dbReference>
<dbReference type="InterPro" id="IPR012340">
    <property type="entry name" value="NA-bd_OB-fold"/>
</dbReference>
<evidence type="ECO:0000256" key="1">
    <source>
        <dbReference type="ARBA" id="ARBA00004123"/>
    </source>
</evidence>
<gene>
    <name evidence="4" type="ORF">M0812_18348</name>
</gene>
<evidence type="ECO:0000256" key="3">
    <source>
        <dbReference type="ARBA" id="ARBA00023242"/>
    </source>
</evidence>
<accession>A0AAV7Z2E7</accession>
<dbReference type="Proteomes" id="UP001146793">
    <property type="component" value="Unassembled WGS sequence"/>
</dbReference>
<dbReference type="GO" id="GO:0003677">
    <property type="term" value="F:DNA binding"/>
    <property type="evidence" value="ECO:0007669"/>
    <property type="project" value="UniProtKB-KW"/>
</dbReference>
<protein>
    <submittedName>
        <fullName evidence="4">Replication protein a-related</fullName>
    </submittedName>
</protein>
<dbReference type="InterPro" id="IPR040260">
    <property type="entry name" value="RFA2-like"/>
</dbReference>
<evidence type="ECO:0000313" key="5">
    <source>
        <dbReference type="Proteomes" id="UP001146793"/>
    </source>
</evidence>
<sequence>MFTPIPLPLFYESPNKIQNLKYNLCEDIEWEWNKKQNLRSVTLKQIDKCSFSKNDQYLLDGFIVERVLIVANITSIDIKTTYASYTISDGTSSFVAIDCKKNRLQELNILQKEKPNNHKKSLFLENNCVCKKKQQKKKKNEIKGNKIFKIYAEIQNYFDEKKLFIEDITEIWNHNEVTLHFLQVIQQHLFFKDNLRAQSIKKSSLTGVKKNTHFNDIDTLQWDSEPLRTPQIKRTKILELRRNNDNIIPSKMPILKRKKKFQIINNNTRPKFHIQFEYQFIKTNNTTNASTNNNLATNNKHKINKNYYTICNDRFLQNLIICALINLNDKKGLMIEEIAKELQSDPLTIKHTLQLLHQKNEVYFETYTNLWKVFY</sequence>